<evidence type="ECO:0008006" key="3">
    <source>
        <dbReference type="Google" id="ProtNLM"/>
    </source>
</evidence>
<dbReference type="AlphaFoldDB" id="A0A348AI85"/>
<dbReference type="InterPro" id="IPR018540">
    <property type="entry name" value="Spo0E-like"/>
</dbReference>
<sequence length="66" mass="7842">MFTLTEQEKEIESVRHRLHELVKSKNGNFTDKDVAELSMVLDKLIVAYERSRQRRHDKIEVGPLNY</sequence>
<dbReference type="Gene3D" id="4.10.280.10">
    <property type="entry name" value="Helix-loop-helix DNA-binding domain"/>
    <property type="match status" value="1"/>
</dbReference>
<dbReference type="OrthoDB" id="1684496at2"/>
<dbReference type="InterPro" id="IPR037208">
    <property type="entry name" value="Spo0E-like_sf"/>
</dbReference>
<dbReference type="GO" id="GO:0043937">
    <property type="term" value="P:regulation of sporulation"/>
    <property type="evidence" value="ECO:0007669"/>
    <property type="project" value="InterPro"/>
</dbReference>
<dbReference type="Pfam" id="PF09388">
    <property type="entry name" value="SpoOE-like"/>
    <property type="match status" value="1"/>
</dbReference>
<organism evidence="1 2">
    <name type="scientific">Methylomusa anaerophila</name>
    <dbReference type="NCBI Taxonomy" id="1930071"/>
    <lineage>
        <taxon>Bacteria</taxon>
        <taxon>Bacillati</taxon>
        <taxon>Bacillota</taxon>
        <taxon>Negativicutes</taxon>
        <taxon>Selenomonadales</taxon>
        <taxon>Sporomusaceae</taxon>
        <taxon>Methylomusa</taxon>
    </lineage>
</organism>
<dbReference type="KEGG" id="mana:MAMMFC1_01444"/>
<accession>A0A348AI85</accession>
<dbReference type="RefSeq" id="WP_126307707.1">
    <property type="nucleotide sequence ID" value="NZ_AP018449.1"/>
</dbReference>
<dbReference type="Proteomes" id="UP000276437">
    <property type="component" value="Chromosome"/>
</dbReference>
<name>A0A348AI85_9FIRM</name>
<proteinExistence type="predicted"/>
<reference evidence="1 2" key="1">
    <citation type="journal article" date="2018" name="Int. J. Syst. Evol. Microbiol.">
        <title>Methylomusa anaerophila gen. nov., sp. nov., an anaerobic methanol-utilizing bacterium isolated from a microbial fuel cell.</title>
        <authorList>
            <person name="Amano N."/>
            <person name="Yamamuro A."/>
            <person name="Miyahara M."/>
            <person name="Kouzuma A."/>
            <person name="Abe T."/>
            <person name="Watanabe K."/>
        </authorList>
    </citation>
    <scope>NUCLEOTIDE SEQUENCE [LARGE SCALE GENOMIC DNA]</scope>
    <source>
        <strain evidence="1 2">MMFC1</strain>
    </source>
</reference>
<keyword evidence="2" id="KW-1185">Reference proteome</keyword>
<dbReference type="EMBL" id="AP018449">
    <property type="protein sequence ID" value="BBB90783.1"/>
    <property type="molecule type" value="Genomic_DNA"/>
</dbReference>
<evidence type="ECO:0000313" key="2">
    <source>
        <dbReference type="Proteomes" id="UP000276437"/>
    </source>
</evidence>
<dbReference type="InterPro" id="IPR036638">
    <property type="entry name" value="HLH_DNA-bd_sf"/>
</dbReference>
<dbReference type="GO" id="GO:0046983">
    <property type="term" value="F:protein dimerization activity"/>
    <property type="evidence" value="ECO:0007669"/>
    <property type="project" value="InterPro"/>
</dbReference>
<protein>
    <recommendedName>
        <fullName evidence="3">Spo0E like sporulation regulatory protein</fullName>
    </recommendedName>
</protein>
<gene>
    <name evidence="1" type="ORF">MAMMFC1_01444</name>
</gene>
<dbReference type="SUPFAM" id="SSF140500">
    <property type="entry name" value="BAS1536-like"/>
    <property type="match status" value="1"/>
</dbReference>
<evidence type="ECO:0000313" key="1">
    <source>
        <dbReference type="EMBL" id="BBB90783.1"/>
    </source>
</evidence>